<keyword evidence="2" id="KW-1185">Reference proteome</keyword>
<evidence type="ECO:0000313" key="2">
    <source>
        <dbReference type="Proteomes" id="UP000756132"/>
    </source>
</evidence>
<reference evidence="1" key="2">
    <citation type="journal article" date="2022" name="Microb. Genom.">
        <title>A chromosome-scale genome assembly of the tomato pathogen Cladosporium fulvum reveals a compartmentalized genome architecture and the presence of a dispensable chromosome.</title>
        <authorList>
            <person name="Zaccaron A.Z."/>
            <person name="Chen L.H."/>
            <person name="Samaras A."/>
            <person name="Stergiopoulos I."/>
        </authorList>
    </citation>
    <scope>NUCLEOTIDE SEQUENCE</scope>
    <source>
        <strain evidence="1">Race5_Kim</strain>
    </source>
</reference>
<protein>
    <recommendedName>
        <fullName evidence="3">F-box domain-containing protein</fullName>
    </recommendedName>
</protein>
<name>A0A9Q8P5D3_PASFU</name>
<gene>
    <name evidence="1" type="ORF">CLAFUR5_02706</name>
</gene>
<evidence type="ECO:0000313" key="1">
    <source>
        <dbReference type="EMBL" id="UJO13814.1"/>
    </source>
</evidence>
<dbReference type="SUPFAM" id="SSF81383">
    <property type="entry name" value="F-box domain"/>
    <property type="match status" value="1"/>
</dbReference>
<accession>A0A9Q8P5D3</accession>
<dbReference type="OrthoDB" id="3640036at2759"/>
<dbReference type="KEGG" id="ffu:CLAFUR5_02706"/>
<organism evidence="1 2">
    <name type="scientific">Passalora fulva</name>
    <name type="common">Tomato leaf mold</name>
    <name type="synonym">Cladosporium fulvum</name>
    <dbReference type="NCBI Taxonomy" id="5499"/>
    <lineage>
        <taxon>Eukaryota</taxon>
        <taxon>Fungi</taxon>
        <taxon>Dikarya</taxon>
        <taxon>Ascomycota</taxon>
        <taxon>Pezizomycotina</taxon>
        <taxon>Dothideomycetes</taxon>
        <taxon>Dothideomycetidae</taxon>
        <taxon>Mycosphaerellales</taxon>
        <taxon>Mycosphaerellaceae</taxon>
        <taxon>Fulvia</taxon>
    </lineage>
</organism>
<evidence type="ECO:0008006" key="3">
    <source>
        <dbReference type="Google" id="ProtNLM"/>
    </source>
</evidence>
<dbReference type="AlphaFoldDB" id="A0A9Q8P5D3"/>
<dbReference type="RefSeq" id="XP_047758180.1">
    <property type="nucleotide sequence ID" value="XM_047901854.1"/>
</dbReference>
<dbReference type="Proteomes" id="UP000756132">
    <property type="component" value="Chromosome 2"/>
</dbReference>
<reference evidence="1" key="1">
    <citation type="submission" date="2021-12" db="EMBL/GenBank/DDBJ databases">
        <authorList>
            <person name="Zaccaron A."/>
            <person name="Stergiopoulos I."/>
        </authorList>
    </citation>
    <scope>NUCLEOTIDE SEQUENCE</scope>
    <source>
        <strain evidence="1">Race5_Kim</strain>
    </source>
</reference>
<dbReference type="EMBL" id="CP090164">
    <property type="protein sequence ID" value="UJO13814.1"/>
    <property type="molecule type" value="Genomic_DNA"/>
</dbReference>
<dbReference type="GeneID" id="71982584"/>
<dbReference type="InterPro" id="IPR036047">
    <property type="entry name" value="F-box-like_dom_sf"/>
</dbReference>
<sequence length="146" mass="16860">MPAELQLKILSDAPAREIQRCRAISRHYRDLIDLEANRSLCSVPGLARSTARLQAFIERYCEYPMTKIDEYGHDHALLDAFLDYLMLHGVCDPTRDEMKALCQVSPFAQYFIARQNGSPSYSVMRTNDYLRLACNQLFLHCFIYSS</sequence>
<proteinExistence type="predicted"/>
<dbReference type="Gene3D" id="1.20.1280.50">
    <property type="match status" value="1"/>
</dbReference>